<evidence type="ECO:0008006" key="3">
    <source>
        <dbReference type="Google" id="ProtNLM"/>
    </source>
</evidence>
<evidence type="ECO:0000313" key="2">
    <source>
        <dbReference type="Proteomes" id="UP000037035"/>
    </source>
</evidence>
<reference evidence="1 2" key="1">
    <citation type="submission" date="2015-08" db="EMBL/GenBank/DDBJ databases">
        <title>Next Generation Sequencing and Analysis of the Genome of Puccinia sorghi L Schw, the Causal Agent of Maize Common Rust.</title>
        <authorList>
            <person name="Rochi L."/>
            <person name="Burguener G."/>
            <person name="Darino M."/>
            <person name="Turjanski A."/>
            <person name="Kreff E."/>
            <person name="Dieguez M.J."/>
            <person name="Sacco F."/>
        </authorList>
    </citation>
    <scope>NUCLEOTIDE SEQUENCE [LARGE SCALE GENOMIC DNA]</scope>
    <source>
        <strain evidence="1 2">RO10H11247</strain>
    </source>
</reference>
<accession>A0A0L6V3N0</accession>
<dbReference type="EMBL" id="LAVV01007677">
    <property type="protein sequence ID" value="KNZ55137.1"/>
    <property type="molecule type" value="Genomic_DNA"/>
</dbReference>
<proteinExistence type="predicted"/>
<dbReference type="VEuPathDB" id="FungiDB:VP01_2758g3"/>
<comment type="caution">
    <text evidence="1">The sequence shown here is derived from an EMBL/GenBank/DDBJ whole genome shotgun (WGS) entry which is preliminary data.</text>
</comment>
<dbReference type="OrthoDB" id="2415966at2759"/>
<dbReference type="Proteomes" id="UP000037035">
    <property type="component" value="Unassembled WGS sequence"/>
</dbReference>
<evidence type="ECO:0000313" key="1">
    <source>
        <dbReference type="EMBL" id="KNZ55137.1"/>
    </source>
</evidence>
<keyword evidence="2" id="KW-1185">Reference proteome</keyword>
<gene>
    <name evidence="1" type="ORF">VP01_2758g3</name>
</gene>
<dbReference type="AlphaFoldDB" id="A0A0L6V3N0"/>
<protein>
    <recommendedName>
        <fullName evidence="3">DDE Tnp4 domain-containing protein</fullName>
    </recommendedName>
</protein>
<name>A0A0L6V3N0_9BASI</name>
<organism evidence="1 2">
    <name type="scientific">Puccinia sorghi</name>
    <dbReference type="NCBI Taxonomy" id="27349"/>
    <lineage>
        <taxon>Eukaryota</taxon>
        <taxon>Fungi</taxon>
        <taxon>Dikarya</taxon>
        <taxon>Basidiomycota</taxon>
        <taxon>Pucciniomycotina</taxon>
        <taxon>Pucciniomycetes</taxon>
        <taxon>Pucciniales</taxon>
        <taxon>Pucciniaceae</taxon>
        <taxon>Puccinia</taxon>
    </lineage>
</organism>
<sequence>MKTGGTVVQVIFAALVCDVIKKFMSYLAGYPGSCHDSYVFSNMQIAQQPKNSLIKISSFWQTKLIQMISNIHSQLTRGRN</sequence>